<comment type="cofactor">
    <cofactor evidence="2">
        <name>thiamine diphosphate</name>
        <dbReference type="ChEBI" id="CHEBI:58937"/>
    </cofactor>
</comment>
<evidence type="ECO:0000256" key="1">
    <source>
        <dbReference type="ARBA" id="ARBA00001920"/>
    </source>
</evidence>
<dbReference type="InterPro" id="IPR000399">
    <property type="entry name" value="TPP-bd_CS"/>
</dbReference>
<dbReference type="GO" id="GO:0030976">
    <property type="term" value="F:thiamine pyrophosphate binding"/>
    <property type="evidence" value="ECO:0007669"/>
    <property type="project" value="InterPro"/>
</dbReference>
<gene>
    <name evidence="14" type="ORF">BEN76_07755</name>
</gene>
<feature type="domain" description="Thiamine pyrophosphate enzyme N-terminal TPP-binding" evidence="13">
    <location>
        <begin position="5"/>
        <end position="110"/>
    </location>
</feature>
<dbReference type="InterPro" id="IPR012110">
    <property type="entry name" value="PDC/IPDC-like"/>
</dbReference>
<evidence type="ECO:0000256" key="4">
    <source>
        <dbReference type="ARBA" id="ARBA00022723"/>
    </source>
</evidence>
<feature type="binding site" evidence="9">
    <location>
        <position position="463"/>
    </location>
    <ligand>
        <name>Mg(2+)</name>
        <dbReference type="ChEBI" id="CHEBI:18420"/>
    </ligand>
</feature>
<accession>A0A1P8EI89</accession>
<dbReference type="InterPro" id="IPR029061">
    <property type="entry name" value="THDP-binding"/>
</dbReference>
<dbReference type="CDD" id="cd07038">
    <property type="entry name" value="TPP_PYR_PDC_IPDC_like"/>
    <property type="match status" value="1"/>
</dbReference>
<dbReference type="PANTHER" id="PTHR43452">
    <property type="entry name" value="PYRUVATE DECARBOXYLASE"/>
    <property type="match status" value="1"/>
</dbReference>
<dbReference type="PROSITE" id="PS00187">
    <property type="entry name" value="TPP_ENZYMES"/>
    <property type="match status" value="1"/>
</dbReference>
<dbReference type="FunFam" id="3.40.50.970:FF:000024">
    <property type="entry name" value="Pyruvate decarboxylase isozyme"/>
    <property type="match status" value="1"/>
</dbReference>
<dbReference type="PANTHER" id="PTHR43452:SF30">
    <property type="entry name" value="PYRUVATE DECARBOXYLASE ISOZYME 1-RELATED"/>
    <property type="match status" value="1"/>
</dbReference>
<dbReference type="STRING" id="487316.BEN76_07755"/>
<comment type="cofactor">
    <cofactor evidence="9">
        <name>Mg(2+)</name>
        <dbReference type="ChEBI" id="CHEBI:18420"/>
    </cofactor>
    <text evidence="9">Binds 1 Mg(2+) per subunit.</text>
</comment>
<dbReference type="GO" id="GO:0004737">
    <property type="term" value="F:pyruvate decarboxylase activity"/>
    <property type="evidence" value="ECO:0007669"/>
    <property type="project" value="TreeGrafter"/>
</dbReference>
<keyword evidence="5" id="KW-0210">Decarboxylase</keyword>
<feature type="binding site" evidence="9">
    <location>
        <position position="434"/>
    </location>
    <ligand>
        <name>Mg(2+)</name>
        <dbReference type="ChEBI" id="CHEBI:18420"/>
    </ligand>
</feature>
<dbReference type="InterPro" id="IPR012000">
    <property type="entry name" value="Thiamin_PyroP_enz_cen_dom"/>
</dbReference>
<evidence type="ECO:0000256" key="10">
    <source>
        <dbReference type="RuleBase" id="RU362132"/>
    </source>
</evidence>
<evidence type="ECO:0000256" key="3">
    <source>
        <dbReference type="ARBA" id="ARBA00007812"/>
    </source>
</evidence>
<dbReference type="Gene3D" id="3.40.50.1220">
    <property type="entry name" value="TPP-binding domain"/>
    <property type="match status" value="1"/>
</dbReference>
<reference evidence="14 15" key="1">
    <citation type="submission" date="2016-08" db="EMBL/GenBank/DDBJ databases">
        <title>Complete genome sequence of Acinetobacter baylyi strain GFJ2.</title>
        <authorList>
            <person name="Tabata M."/>
            <person name="Kuboki S."/>
            <person name="Gibu N."/>
            <person name="Kinouchi Y."/>
            <person name="Vangnai A."/>
            <person name="Kasai D."/>
            <person name="Fukuda M."/>
        </authorList>
    </citation>
    <scope>NUCLEOTIDE SEQUENCE [LARGE SCALE GENOMIC DNA]</scope>
    <source>
        <strain evidence="14 15">GFJ2</strain>
    </source>
</reference>
<comment type="cofactor">
    <cofactor evidence="1">
        <name>a metal cation</name>
        <dbReference type="ChEBI" id="CHEBI:25213"/>
    </cofactor>
</comment>
<keyword evidence="6 9" id="KW-0460">Magnesium</keyword>
<dbReference type="InterPro" id="IPR047214">
    <property type="entry name" value="TPP_PDC_IPDC"/>
</dbReference>
<dbReference type="EMBL" id="CP016896">
    <property type="protein sequence ID" value="APV35920.1"/>
    <property type="molecule type" value="Genomic_DNA"/>
</dbReference>
<evidence type="ECO:0000256" key="2">
    <source>
        <dbReference type="ARBA" id="ARBA00001964"/>
    </source>
</evidence>
<dbReference type="GO" id="GO:0005829">
    <property type="term" value="C:cytosol"/>
    <property type="evidence" value="ECO:0007669"/>
    <property type="project" value="TreeGrafter"/>
</dbReference>
<dbReference type="GO" id="GO:0000287">
    <property type="term" value="F:magnesium ion binding"/>
    <property type="evidence" value="ECO:0007669"/>
    <property type="project" value="InterPro"/>
</dbReference>
<dbReference type="Pfam" id="PF02775">
    <property type="entry name" value="TPP_enzyme_C"/>
    <property type="match status" value="1"/>
</dbReference>
<keyword evidence="14" id="KW-0670">Pyruvate</keyword>
<dbReference type="KEGG" id="asol:BEN76_07755"/>
<dbReference type="Proteomes" id="UP000185674">
    <property type="component" value="Chromosome"/>
</dbReference>
<evidence type="ECO:0000259" key="13">
    <source>
        <dbReference type="Pfam" id="PF02776"/>
    </source>
</evidence>
<evidence type="ECO:0000256" key="8">
    <source>
        <dbReference type="ARBA" id="ARBA00023239"/>
    </source>
</evidence>
<name>A0A1P8EI89_9GAMM</name>
<evidence type="ECO:0000256" key="7">
    <source>
        <dbReference type="ARBA" id="ARBA00023052"/>
    </source>
</evidence>
<dbReference type="AlphaFoldDB" id="A0A1P8EI89"/>
<dbReference type="Pfam" id="PF00205">
    <property type="entry name" value="TPP_enzyme_M"/>
    <property type="match status" value="1"/>
</dbReference>
<dbReference type="SUPFAM" id="SSF52518">
    <property type="entry name" value="Thiamin diphosphate-binding fold (THDP-binding)"/>
    <property type="match status" value="2"/>
</dbReference>
<feature type="domain" description="Thiamine pyrophosphate enzyme central" evidence="11">
    <location>
        <begin position="199"/>
        <end position="332"/>
    </location>
</feature>
<organism evidence="14 15">
    <name type="scientific">Acinetobacter soli</name>
    <dbReference type="NCBI Taxonomy" id="487316"/>
    <lineage>
        <taxon>Bacteria</taxon>
        <taxon>Pseudomonadati</taxon>
        <taxon>Pseudomonadota</taxon>
        <taxon>Gammaproteobacteria</taxon>
        <taxon>Moraxellales</taxon>
        <taxon>Moraxellaceae</taxon>
        <taxon>Acinetobacter</taxon>
    </lineage>
</organism>
<dbReference type="GO" id="GO:0000949">
    <property type="term" value="P:aromatic amino acid family catabolic process to alcohol via Ehrlich pathway"/>
    <property type="evidence" value="ECO:0007669"/>
    <property type="project" value="TreeGrafter"/>
</dbReference>
<keyword evidence="7 10" id="KW-0786">Thiamine pyrophosphate</keyword>
<evidence type="ECO:0000313" key="15">
    <source>
        <dbReference type="Proteomes" id="UP000185674"/>
    </source>
</evidence>
<dbReference type="CDD" id="cd02005">
    <property type="entry name" value="TPP_PDC_IPDC"/>
    <property type="match status" value="1"/>
</dbReference>
<dbReference type="InterPro" id="IPR012001">
    <property type="entry name" value="Thiamin_PyroP_enz_TPP-bd_dom"/>
</dbReference>
<evidence type="ECO:0000259" key="11">
    <source>
        <dbReference type="Pfam" id="PF00205"/>
    </source>
</evidence>
<dbReference type="InterPro" id="IPR029035">
    <property type="entry name" value="DHS-like_NAD/FAD-binding_dom"/>
</dbReference>
<sequence length="573" mass="63385">MFIEIGQFLNQRLSELGIDHIFGLPGDFNLSYLEQIEEDTSLEFIGNCNELNAAYAADGYARSNGVASLVTTYGVGDLSAINGIAGAYAENVPVILISGIPPLHAVNRGELIHHTLVDGNYDNIMNCMKEFTVAQTRLTPENAAFEIDRVLKQCLISRRPVYIQLSSDITHIKIDVDAKPLDKRIPKSDPQLLELALNEFCAELYSAKRPAFLIDQTAKVYGLGKVLAQIAEKYNIPYACLCTAKNVIDESSDLYAGIYAGSASQPKTKEIIEQSDCLIGIGARFSDVGTGFFSHQIRKHRYIDLKQYDLTIYDRNFAGIEIAEFLTALLQRLKTREREPKSCSAPSVQAPEYSEQDSLTQAALWRAMSGFFKANDVIIGEVGTSNSSISDICLPATADYIAQPIWGSIGYTLPALLGSMLAQPKRRHILFIGDGSIQLTVQELSTIVRQKLKPIIFVLNNGGYTIERLILGEKSSYNDIQNWNYTEVMRVFNGADAYSTHIVETVGQLHTVLDQLESSQTLALIELKLPVMDAPASLTKFADVVAQYDYGHYSYQQLKPKTADILSPVGTYK</sequence>
<keyword evidence="8" id="KW-0456">Lyase</keyword>
<proteinExistence type="inferred from homology"/>
<dbReference type="eggNOG" id="COG3961">
    <property type="taxonomic scope" value="Bacteria"/>
</dbReference>
<feature type="binding site" evidence="9">
    <location>
        <position position="461"/>
    </location>
    <ligand>
        <name>Mg(2+)</name>
        <dbReference type="ChEBI" id="CHEBI:18420"/>
    </ligand>
</feature>
<dbReference type="Gene3D" id="3.40.50.970">
    <property type="match status" value="2"/>
</dbReference>
<evidence type="ECO:0000313" key="14">
    <source>
        <dbReference type="EMBL" id="APV35920.1"/>
    </source>
</evidence>
<evidence type="ECO:0000256" key="9">
    <source>
        <dbReference type="PIRSR" id="PIRSR036565-2"/>
    </source>
</evidence>
<feature type="domain" description="Thiamine pyrophosphate enzyme TPP-binding" evidence="12">
    <location>
        <begin position="397"/>
        <end position="526"/>
    </location>
</feature>
<dbReference type="FunFam" id="3.40.50.970:FF:000019">
    <property type="entry name" value="Pyruvate decarboxylase isozyme"/>
    <property type="match status" value="1"/>
</dbReference>
<dbReference type="Pfam" id="PF02776">
    <property type="entry name" value="TPP_enzyme_N"/>
    <property type="match status" value="1"/>
</dbReference>
<dbReference type="InterPro" id="IPR011766">
    <property type="entry name" value="TPP_enzyme_TPP-bd"/>
</dbReference>
<dbReference type="SUPFAM" id="SSF52467">
    <property type="entry name" value="DHS-like NAD/FAD-binding domain"/>
    <property type="match status" value="1"/>
</dbReference>
<comment type="similarity">
    <text evidence="3 10">Belongs to the TPP enzyme family.</text>
</comment>
<evidence type="ECO:0000256" key="6">
    <source>
        <dbReference type="ARBA" id="ARBA00022842"/>
    </source>
</evidence>
<dbReference type="PIRSF" id="PIRSF036565">
    <property type="entry name" value="Pyruvt_ip_decrb"/>
    <property type="match status" value="1"/>
</dbReference>
<keyword evidence="4 9" id="KW-0479">Metal-binding</keyword>
<dbReference type="RefSeq" id="WP_076032760.1">
    <property type="nucleotide sequence ID" value="NZ_CP016896.1"/>
</dbReference>
<evidence type="ECO:0000259" key="12">
    <source>
        <dbReference type="Pfam" id="PF02775"/>
    </source>
</evidence>
<evidence type="ECO:0000256" key="5">
    <source>
        <dbReference type="ARBA" id="ARBA00022793"/>
    </source>
</evidence>
<dbReference type="InterPro" id="IPR047213">
    <property type="entry name" value="TPP_PYR_PDC_IPDC-like"/>
</dbReference>
<protein>
    <submittedName>
        <fullName evidence="14">Pyruvate decarboxylase</fullName>
    </submittedName>
</protein>